<dbReference type="HAMAP" id="MF_01681">
    <property type="entry name" value="Salvage_MtnC"/>
    <property type="match status" value="1"/>
</dbReference>
<evidence type="ECO:0000313" key="7">
    <source>
        <dbReference type="Proteomes" id="UP000315017"/>
    </source>
</evidence>
<dbReference type="SFLD" id="SFLDS00003">
    <property type="entry name" value="Haloacid_Dehalogenase"/>
    <property type="match status" value="1"/>
</dbReference>
<name>A0A517YEH7_9BACT</name>
<dbReference type="EMBL" id="CP036274">
    <property type="protein sequence ID" value="QDU28650.1"/>
    <property type="molecule type" value="Genomic_DNA"/>
</dbReference>
<dbReference type="OrthoDB" id="9797416at2"/>
<comment type="pathway">
    <text evidence="4">Amino-acid biosynthesis; L-methionine biosynthesis via salvage pathway; L-methionine from S-methyl-5-thio-alpha-D-ribose 1-phosphate: step 3/6.</text>
</comment>
<feature type="compositionally biased region" description="Polar residues" evidence="5">
    <location>
        <begin position="230"/>
        <end position="242"/>
    </location>
</feature>
<comment type="pathway">
    <text evidence="4">Amino-acid biosynthesis; L-methionine biosynthesis via salvage pathway; L-methionine from S-methyl-5-thio-alpha-D-ribose 1-phosphate: step 4/6.</text>
</comment>
<evidence type="ECO:0000256" key="5">
    <source>
        <dbReference type="SAM" id="MobiDB-lite"/>
    </source>
</evidence>
<comment type="catalytic activity">
    <reaction evidence="4">
        <text>5-methylsulfanyl-2,3-dioxopentyl phosphate + H2O = 1,2-dihydroxy-5-(methylsulfanyl)pent-1-en-3-one + phosphate</text>
        <dbReference type="Rhea" id="RHEA:21700"/>
        <dbReference type="ChEBI" id="CHEBI:15377"/>
        <dbReference type="ChEBI" id="CHEBI:43474"/>
        <dbReference type="ChEBI" id="CHEBI:49252"/>
        <dbReference type="ChEBI" id="CHEBI:58828"/>
        <dbReference type="EC" id="3.1.3.77"/>
    </reaction>
</comment>
<dbReference type="Proteomes" id="UP000315017">
    <property type="component" value="Chromosome"/>
</dbReference>
<dbReference type="SFLD" id="SFLDG01129">
    <property type="entry name" value="C1.5:_HAD__Beta-PGM__Phosphata"/>
    <property type="match status" value="1"/>
</dbReference>
<gene>
    <name evidence="4 6" type="primary">mtnC</name>
    <name evidence="6" type="ORF">ETAA8_37530</name>
</gene>
<dbReference type="PANTHER" id="PTHR20371">
    <property type="entry name" value="ENOLASE-PHOSPHATASE E1"/>
    <property type="match status" value="1"/>
</dbReference>
<comment type="similarity">
    <text evidence="4">Belongs to the HAD-like hydrolase superfamily. MasA/MtnC family.</text>
</comment>
<dbReference type="GO" id="GO:0043874">
    <property type="term" value="F:acireductone synthase activity"/>
    <property type="evidence" value="ECO:0007669"/>
    <property type="project" value="UniProtKB-EC"/>
</dbReference>
<keyword evidence="4" id="KW-0460">Magnesium</keyword>
<accession>A0A517YEH7</accession>
<dbReference type="NCBIfam" id="TIGR01691">
    <property type="entry name" value="enolase-ppase"/>
    <property type="match status" value="1"/>
</dbReference>
<dbReference type="Gene3D" id="3.40.50.1000">
    <property type="entry name" value="HAD superfamily/HAD-like"/>
    <property type="match status" value="1"/>
</dbReference>
<dbReference type="UniPathway" id="UPA00904">
    <property type="reaction ID" value="UER00876"/>
</dbReference>
<protein>
    <recommendedName>
        <fullName evidence="4">Enolase-phosphatase E1</fullName>
        <ecNumber evidence="4">3.1.3.77</ecNumber>
    </recommendedName>
    <alternativeName>
        <fullName evidence="4">2,3-diketo-5-methylthio-1-phosphopentane phosphatase</fullName>
    </alternativeName>
</protein>
<keyword evidence="1 4" id="KW-0028">Amino-acid biosynthesis</keyword>
<comment type="function">
    <text evidence="4">Bifunctional enzyme that catalyzes the enolization of 2,3-diketo-5-methylthiopentyl-1-phosphate (DK-MTP-1-P) into the intermediate 2-hydroxy-3-keto-5-methylthiopentenyl-1-phosphate (HK-MTPenyl-1-P), which is then dephosphorylated to form the acireductone 1,2-dihydroxy-3-keto-5-methylthiopentene (DHK-MTPene).</text>
</comment>
<keyword evidence="2 4" id="KW-0378">Hydrolase</keyword>
<dbReference type="EC" id="3.1.3.77" evidence="4"/>
<dbReference type="FunFam" id="3.40.50.1000:FF:000079">
    <property type="entry name" value="Enolase-phosphatase E1"/>
    <property type="match status" value="1"/>
</dbReference>
<organism evidence="6 7">
    <name type="scientific">Anatilimnocola aggregata</name>
    <dbReference type="NCBI Taxonomy" id="2528021"/>
    <lineage>
        <taxon>Bacteria</taxon>
        <taxon>Pseudomonadati</taxon>
        <taxon>Planctomycetota</taxon>
        <taxon>Planctomycetia</taxon>
        <taxon>Pirellulales</taxon>
        <taxon>Pirellulaceae</taxon>
        <taxon>Anatilimnocola</taxon>
    </lineage>
</organism>
<dbReference type="AlphaFoldDB" id="A0A517YEH7"/>
<dbReference type="PANTHER" id="PTHR20371:SF1">
    <property type="entry name" value="ENOLASE-PHOSPHATASE E1"/>
    <property type="match status" value="1"/>
</dbReference>
<keyword evidence="3 4" id="KW-0486">Methionine biosynthesis</keyword>
<comment type="subunit">
    <text evidence="4">Monomer.</text>
</comment>
<dbReference type="KEGG" id="aagg:ETAA8_37530"/>
<dbReference type="SUPFAM" id="SSF56784">
    <property type="entry name" value="HAD-like"/>
    <property type="match status" value="1"/>
</dbReference>
<dbReference type="InterPro" id="IPR036412">
    <property type="entry name" value="HAD-like_sf"/>
</dbReference>
<dbReference type="PRINTS" id="PR00413">
    <property type="entry name" value="HADHALOGNASE"/>
</dbReference>
<dbReference type="InterPro" id="IPR023943">
    <property type="entry name" value="Enolase-ppase_E1"/>
</dbReference>
<dbReference type="GO" id="GO:0043715">
    <property type="term" value="F:2,3-diketo-5-methylthiopentyl-1-phosphate enolase activity"/>
    <property type="evidence" value="ECO:0007669"/>
    <property type="project" value="UniProtKB-UniRule"/>
</dbReference>
<dbReference type="RefSeq" id="WP_145100680.1">
    <property type="nucleotide sequence ID" value="NZ_CP036274.1"/>
</dbReference>
<dbReference type="InterPro" id="IPR023214">
    <property type="entry name" value="HAD_sf"/>
</dbReference>
<proteinExistence type="inferred from homology"/>
<keyword evidence="7" id="KW-1185">Reference proteome</keyword>
<evidence type="ECO:0000256" key="4">
    <source>
        <dbReference type="HAMAP-Rule" id="MF_01681"/>
    </source>
</evidence>
<evidence type="ECO:0000256" key="2">
    <source>
        <dbReference type="ARBA" id="ARBA00022801"/>
    </source>
</evidence>
<dbReference type="GO" id="GO:0043716">
    <property type="term" value="F:2-hydroxy-3-keto-5-methylthiopentenyl-1-phosphate phosphatase activity"/>
    <property type="evidence" value="ECO:0007669"/>
    <property type="project" value="UniProtKB-UniRule"/>
</dbReference>
<sequence>MEPHPIETSARIILLDIEGTTSSVRFVYDEMFPFVRRELAEFLDHNAGKEAVVAAAKQIALDGGKSSLKELVGSDDLSTEAAQQKLTTEVIRQMDADLKATGLKDLQGQVWEAGFRSGDLRAHVYDEVPGCMRQWKEAGKELRIYSSGSIQAQKLFFGHTVAGNLLPLLSGHYDTTIGSKREAGSYTKIVEDLGCRANEVIFLSDIVAELDAAKQAGLQTVLVLRPGNAQQENPQQHPSLQSFAELAIGKPSNS</sequence>
<reference evidence="6 7" key="1">
    <citation type="submission" date="2019-02" db="EMBL/GenBank/DDBJ databases">
        <title>Deep-cultivation of Planctomycetes and their phenomic and genomic characterization uncovers novel biology.</title>
        <authorList>
            <person name="Wiegand S."/>
            <person name="Jogler M."/>
            <person name="Boedeker C."/>
            <person name="Pinto D."/>
            <person name="Vollmers J."/>
            <person name="Rivas-Marin E."/>
            <person name="Kohn T."/>
            <person name="Peeters S.H."/>
            <person name="Heuer A."/>
            <person name="Rast P."/>
            <person name="Oberbeckmann S."/>
            <person name="Bunk B."/>
            <person name="Jeske O."/>
            <person name="Meyerdierks A."/>
            <person name="Storesund J.E."/>
            <person name="Kallscheuer N."/>
            <person name="Luecker S."/>
            <person name="Lage O.M."/>
            <person name="Pohl T."/>
            <person name="Merkel B.J."/>
            <person name="Hornburger P."/>
            <person name="Mueller R.-W."/>
            <person name="Bruemmer F."/>
            <person name="Labrenz M."/>
            <person name="Spormann A.M."/>
            <person name="Op den Camp H."/>
            <person name="Overmann J."/>
            <person name="Amann R."/>
            <person name="Jetten M.S.M."/>
            <person name="Mascher T."/>
            <person name="Medema M.H."/>
            <person name="Devos D.P."/>
            <person name="Kaster A.-K."/>
            <person name="Ovreas L."/>
            <person name="Rohde M."/>
            <person name="Galperin M.Y."/>
            <person name="Jogler C."/>
        </authorList>
    </citation>
    <scope>NUCLEOTIDE SEQUENCE [LARGE SCALE GENOMIC DNA]</scope>
    <source>
        <strain evidence="6 7">ETA_A8</strain>
    </source>
</reference>
<dbReference type="Gene3D" id="1.10.720.60">
    <property type="match status" value="1"/>
</dbReference>
<dbReference type="Pfam" id="PF00702">
    <property type="entry name" value="Hydrolase"/>
    <property type="match status" value="1"/>
</dbReference>
<dbReference type="InterPro" id="IPR006439">
    <property type="entry name" value="HAD-SF_hydro_IA"/>
</dbReference>
<evidence type="ECO:0000256" key="1">
    <source>
        <dbReference type="ARBA" id="ARBA00022605"/>
    </source>
</evidence>
<dbReference type="CDD" id="cd01629">
    <property type="entry name" value="HAD_EP"/>
    <property type="match status" value="1"/>
</dbReference>
<dbReference type="SFLD" id="SFLDG01133">
    <property type="entry name" value="C1.5.4:_Enolase-phosphatase_Li"/>
    <property type="match status" value="1"/>
</dbReference>
<dbReference type="GO" id="GO:0000287">
    <property type="term" value="F:magnesium ion binding"/>
    <property type="evidence" value="ECO:0007669"/>
    <property type="project" value="UniProtKB-UniRule"/>
</dbReference>
<dbReference type="SFLD" id="SFLDF00044">
    <property type="entry name" value="enolase-phosphatase"/>
    <property type="match status" value="1"/>
</dbReference>
<keyword evidence="4" id="KW-0479">Metal-binding</keyword>
<evidence type="ECO:0000313" key="6">
    <source>
        <dbReference type="EMBL" id="QDU28650.1"/>
    </source>
</evidence>
<evidence type="ECO:0000256" key="3">
    <source>
        <dbReference type="ARBA" id="ARBA00023167"/>
    </source>
</evidence>
<feature type="region of interest" description="Disordered" evidence="5">
    <location>
        <begin position="230"/>
        <end position="254"/>
    </location>
</feature>
<comment type="cofactor">
    <cofactor evidence="4">
        <name>Mg(2+)</name>
        <dbReference type="ChEBI" id="CHEBI:18420"/>
    </cofactor>
    <text evidence="4">Binds 1 Mg(2+) ion per subunit.</text>
</comment>
<dbReference type="GO" id="GO:0019509">
    <property type="term" value="P:L-methionine salvage from methylthioadenosine"/>
    <property type="evidence" value="ECO:0007669"/>
    <property type="project" value="UniProtKB-UniRule"/>
</dbReference>